<sequence>MRISKSFVVIVWLLIWVTSSFAQFTTDKRLIEEHMRFSGEKKFNRWDIMLGYGPNIYFTDFTDYLIIPDGKWHFSPSVALSYQLVPALAIDFRYMQGDMQQNGIHHHYDGNFLEFTGAARFYINQMINTPGPVNDKWNFYVNVGFGLQALRNRVYKNTDNQVLHASDVEGKSADGGYFVFGYDKNDPYKKISRERELVLPVGVGVLYRINRSFDLGIESNIHYGLEDNLDGILSGATNDSYWHTTINISYKIGKKNKRHSKWTYRTYGFNIFGNKRKDPLEDEVNQFERMVQQQAGILRLQIDSVITEEKSTRIYRADNTFPIYFMPGGATFKDYENQVTMAQVAVLLRKHADWSLQIVGFADKAESNPDYISKKRADTVMQYLIDHYGVDKKRMQTSAMGAREQLTVEGSNKIQGRIHVDRRADIILIKPKVEAGQ</sequence>
<organism evidence="3 4">
    <name type="scientific">Saccharicrinis carchari</name>
    <dbReference type="NCBI Taxonomy" id="1168039"/>
    <lineage>
        <taxon>Bacteria</taxon>
        <taxon>Pseudomonadati</taxon>
        <taxon>Bacteroidota</taxon>
        <taxon>Bacteroidia</taxon>
        <taxon>Marinilabiliales</taxon>
        <taxon>Marinilabiliaceae</taxon>
        <taxon>Saccharicrinis</taxon>
    </lineage>
</organism>
<evidence type="ECO:0000313" key="4">
    <source>
        <dbReference type="Proteomes" id="UP000319040"/>
    </source>
</evidence>
<feature type="domain" description="OmpA-like" evidence="2">
    <location>
        <begin position="310"/>
        <end position="432"/>
    </location>
</feature>
<proteinExistence type="predicted"/>
<dbReference type="InterPro" id="IPR036737">
    <property type="entry name" value="OmpA-like_sf"/>
</dbReference>
<dbReference type="Proteomes" id="UP000319040">
    <property type="component" value="Unassembled WGS sequence"/>
</dbReference>
<reference evidence="3 4" key="1">
    <citation type="submission" date="2017-05" db="EMBL/GenBank/DDBJ databases">
        <authorList>
            <person name="Varghese N."/>
            <person name="Submissions S."/>
        </authorList>
    </citation>
    <scope>NUCLEOTIDE SEQUENCE [LARGE SCALE GENOMIC DNA]</scope>
    <source>
        <strain evidence="3 4">DSM 27040</strain>
    </source>
</reference>
<dbReference type="CDD" id="cd07185">
    <property type="entry name" value="OmpA_C-like"/>
    <property type="match status" value="1"/>
</dbReference>
<gene>
    <name evidence="3" type="ORF">SAMN06265379_103266</name>
</gene>
<dbReference type="EMBL" id="FXTB01000003">
    <property type="protein sequence ID" value="SMO60294.1"/>
    <property type="molecule type" value="Genomic_DNA"/>
</dbReference>
<dbReference type="RefSeq" id="WP_185957495.1">
    <property type="nucleotide sequence ID" value="NZ_FXTB01000003.1"/>
</dbReference>
<dbReference type="InterPro" id="IPR006665">
    <property type="entry name" value="OmpA-like"/>
</dbReference>
<dbReference type="PROSITE" id="PS51123">
    <property type="entry name" value="OMPA_2"/>
    <property type="match status" value="1"/>
</dbReference>
<keyword evidence="3" id="KW-0282">Flagellum</keyword>
<dbReference type="GO" id="GO:0016020">
    <property type="term" value="C:membrane"/>
    <property type="evidence" value="ECO:0007669"/>
    <property type="project" value="UniProtKB-UniRule"/>
</dbReference>
<dbReference type="SUPFAM" id="SSF103088">
    <property type="entry name" value="OmpA-like"/>
    <property type="match status" value="1"/>
</dbReference>
<keyword evidence="4" id="KW-1185">Reference proteome</keyword>
<accession>A0A521CLJ6</accession>
<evidence type="ECO:0000259" key="2">
    <source>
        <dbReference type="PROSITE" id="PS51123"/>
    </source>
</evidence>
<name>A0A521CLJ6_SACCC</name>
<evidence type="ECO:0000313" key="3">
    <source>
        <dbReference type="EMBL" id="SMO60294.1"/>
    </source>
</evidence>
<keyword evidence="3" id="KW-0966">Cell projection</keyword>
<dbReference type="Pfam" id="PF00691">
    <property type="entry name" value="OmpA"/>
    <property type="match status" value="1"/>
</dbReference>
<keyword evidence="1" id="KW-0472">Membrane</keyword>
<dbReference type="Gene3D" id="3.30.1330.60">
    <property type="entry name" value="OmpA-like domain"/>
    <property type="match status" value="1"/>
</dbReference>
<dbReference type="AlphaFoldDB" id="A0A521CLJ6"/>
<protein>
    <submittedName>
        <fullName evidence="3">Flagellar motor protein MotB</fullName>
    </submittedName>
</protein>
<evidence type="ECO:0000256" key="1">
    <source>
        <dbReference type="PROSITE-ProRule" id="PRU00473"/>
    </source>
</evidence>
<keyword evidence="3" id="KW-0969">Cilium</keyword>